<evidence type="ECO:0000256" key="1">
    <source>
        <dbReference type="ARBA" id="ARBA00004141"/>
    </source>
</evidence>
<keyword evidence="7" id="KW-0813">Transport</keyword>
<comment type="similarity">
    <text evidence="7">Belongs to the TatC family.</text>
</comment>
<dbReference type="GO" id="GO:0065002">
    <property type="term" value="P:intracellular protein transmembrane transport"/>
    <property type="evidence" value="ECO:0007669"/>
    <property type="project" value="TreeGrafter"/>
</dbReference>
<dbReference type="GO" id="GO:0033281">
    <property type="term" value="C:TAT protein transport complex"/>
    <property type="evidence" value="ECO:0007669"/>
    <property type="project" value="UniProtKB-UniRule"/>
</dbReference>
<dbReference type="HAMAP" id="MF_00902">
    <property type="entry name" value="TatC"/>
    <property type="match status" value="1"/>
</dbReference>
<evidence type="ECO:0000256" key="7">
    <source>
        <dbReference type="HAMAP-Rule" id="MF_00902"/>
    </source>
</evidence>
<keyword evidence="7" id="KW-1003">Cell membrane</keyword>
<sequence>MASVSEARMPLLDHLRELRKRVLRSAVAVLVAFVGGWYFYNPIISTLASPVCDLKAAQESGATSCGALYISGVLGPLDLQIKVALLTGVIVSAPFWLYQLWAFIAPALHRKEKRTSVLFVASATPFFAMGATLGYLILPIAIKALFGFTPNAINNLVRFDDYLDFVLRVILFVGLAFELPIFLLTFNLIGFLRGKTILKPWRIWIFVIFFFVAALSPTADPLSMVLLSGPLILFYFMAGLIAVLVDRKRDKKQEFIETGSTEIEAPTSIKE</sequence>
<dbReference type="GO" id="GO:0009977">
    <property type="term" value="F:proton motive force dependent protein transmembrane transporter activity"/>
    <property type="evidence" value="ECO:0007669"/>
    <property type="project" value="TreeGrafter"/>
</dbReference>
<evidence type="ECO:0000256" key="6">
    <source>
        <dbReference type="ARBA" id="ARBA00023136"/>
    </source>
</evidence>
<dbReference type="PANTHER" id="PTHR30371:SF0">
    <property type="entry name" value="SEC-INDEPENDENT PROTEIN TRANSLOCASE PROTEIN TATC, CHLOROPLASTIC-RELATED"/>
    <property type="match status" value="1"/>
</dbReference>
<keyword evidence="3 7" id="KW-0653">Protein transport</keyword>
<dbReference type="AlphaFoldDB" id="A0A0R2PDJ4"/>
<evidence type="ECO:0000256" key="4">
    <source>
        <dbReference type="ARBA" id="ARBA00022989"/>
    </source>
</evidence>
<comment type="subcellular location">
    <subcellularLocation>
        <location evidence="7">Cell membrane</location>
        <topology evidence="7">Multi-pass membrane protein</topology>
    </subcellularLocation>
    <subcellularLocation>
        <location evidence="1">Membrane</location>
        <topology evidence="1">Multi-pass membrane protein</topology>
    </subcellularLocation>
</comment>
<dbReference type="EMBL" id="LIAM01000037">
    <property type="protein sequence ID" value="KRO35991.1"/>
    <property type="molecule type" value="Genomic_DNA"/>
</dbReference>
<keyword evidence="4 7" id="KW-1133">Transmembrane helix</keyword>
<feature type="transmembrane region" description="Helical" evidence="7">
    <location>
        <begin position="83"/>
        <end position="105"/>
    </location>
</feature>
<gene>
    <name evidence="7" type="primary">tatC</name>
    <name evidence="8" type="ORF">ABR54_04510</name>
</gene>
<dbReference type="PANTHER" id="PTHR30371">
    <property type="entry name" value="SEC-INDEPENDENT PROTEIN TRANSLOCASE PROTEIN TATC"/>
    <property type="match status" value="1"/>
</dbReference>
<evidence type="ECO:0000256" key="5">
    <source>
        <dbReference type="ARBA" id="ARBA00023010"/>
    </source>
</evidence>
<dbReference type="InterPro" id="IPR019820">
    <property type="entry name" value="Sec-indep_translocase_CS"/>
</dbReference>
<dbReference type="Proteomes" id="UP000053274">
    <property type="component" value="Unassembled WGS sequence"/>
</dbReference>
<proteinExistence type="inferred from homology"/>
<dbReference type="GO" id="GO:0043953">
    <property type="term" value="P:protein transport by the Tat complex"/>
    <property type="evidence" value="ECO:0007669"/>
    <property type="project" value="UniProtKB-UniRule"/>
</dbReference>
<organism evidence="8 9">
    <name type="scientific">Actinobacteria bacterium BACL15 MAG-120619-bin91</name>
    <dbReference type="NCBI Taxonomy" id="1655562"/>
    <lineage>
        <taxon>Bacteria</taxon>
        <taxon>Bacillati</taxon>
        <taxon>Actinomycetota</taxon>
        <taxon>Actinomycetes</taxon>
        <taxon>Actinomycetes incertae sedis</taxon>
        <taxon>ac1 cluster</taxon>
    </lineage>
</organism>
<evidence type="ECO:0000256" key="3">
    <source>
        <dbReference type="ARBA" id="ARBA00022927"/>
    </source>
</evidence>
<keyword evidence="6 7" id="KW-0472">Membrane</keyword>
<comment type="function">
    <text evidence="7">Part of the twin-arginine translocation (Tat) system that transports large folded proteins containing a characteristic twin-arginine motif in their signal peptide across membranes. Together with TatB, TatC is part of a receptor directly interacting with Tat signal peptides.</text>
</comment>
<comment type="caution">
    <text evidence="8">The sequence shown here is derived from an EMBL/GenBank/DDBJ whole genome shotgun (WGS) entry which is preliminary data.</text>
</comment>
<dbReference type="Pfam" id="PF00902">
    <property type="entry name" value="TatC"/>
    <property type="match status" value="1"/>
</dbReference>
<feature type="transmembrane region" description="Helical" evidence="7">
    <location>
        <begin position="21"/>
        <end position="40"/>
    </location>
</feature>
<dbReference type="NCBIfam" id="TIGR00945">
    <property type="entry name" value="tatC"/>
    <property type="match status" value="1"/>
</dbReference>
<feature type="transmembrane region" description="Helical" evidence="7">
    <location>
        <begin position="225"/>
        <end position="245"/>
    </location>
</feature>
<dbReference type="InterPro" id="IPR002033">
    <property type="entry name" value="TatC"/>
</dbReference>
<name>A0A0R2PDJ4_9ACTN</name>
<evidence type="ECO:0000313" key="8">
    <source>
        <dbReference type="EMBL" id="KRO35991.1"/>
    </source>
</evidence>
<evidence type="ECO:0000313" key="9">
    <source>
        <dbReference type="Proteomes" id="UP000053274"/>
    </source>
</evidence>
<keyword evidence="2 7" id="KW-0812">Transmembrane</keyword>
<accession>A0A0R2PDJ4</accession>
<feature type="transmembrane region" description="Helical" evidence="7">
    <location>
        <begin position="117"/>
        <end position="145"/>
    </location>
</feature>
<dbReference type="PROSITE" id="PS01218">
    <property type="entry name" value="TATC"/>
    <property type="match status" value="1"/>
</dbReference>
<evidence type="ECO:0000256" key="2">
    <source>
        <dbReference type="ARBA" id="ARBA00022692"/>
    </source>
</evidence>
<feature type="transmembrane region" description="Helical" evidence="7">
    <location>
        <begin position="165"/>
        <end position="189"/>
    </location>
</feature>
<feature type="transmembrane region" description="Helical" evidence="7">
    <location>
        <begin position="201"/>
        <end position="219"/>
    </location>
</feature>
<reference evidence="8 9" key="1">
    <citation type="submission" date="2015-10" db="EMBL/GenBank/DDBJ databases">
        <title>Metagenome-Assembled Genomes uncover a global brackish microbiome.</title>
        <authorList>
            <person name="Hugerth L.W."/>
            <person name="Larsson J."/>
            <person name="Alneberg J."/>
            <person name="Lindh M.V."/>
            <person name="Legrand C."/>
            <person name="Pinhassi J."/>
            <person name="Andersson A.F."/>
        </authorList>
    </citation>
    <scope>NUCLEOTIDE SEQUENCE [LARGE SCALE GENOMIC DNA]</scope>
    <source>
        <strain evidence="8">BACL15 MAG-120619-bin91</strain>
    </source>
</reference>
<comment type="subunit">
    <text evidence="7">The Tat system comprises two distinct complexes: a TatABC complex, containing multiple copies of TatA, TatB and TatC subunits, and a separate TatA complex, containing only TatA subunits. Substrates initially bind to the TatABC complex, which probably triggers association of the separate TatA complex to form the active translocon.</text>
</comment>
<keyword evidence="5 7" id="KW-0811">Translocation</keyword>
<dbReference type="PRINTS" id="PR01840">
    <property type="entry name" value="TATCFAMILY"/>
</dbReference>
<protein>
    <recommendedName>
        <fullName evidence="7">Sec-independent protein translocase protein TatC</fullName>
    </recommendedName>
</protein>